<proteinExistence type="predicted"/>
<name>A0A9D2WTA6_9FIRM</name>
<evidence type="ECO:0008006" key="3">
    <source>
        <dbReference type="Google" id="ProtNLM"/>
    </source>
</evidence>
<dbReference type="AlphaFoldDB" id="A0A9D2WTA6"/>
<keyword evidence="2" id="KW-1185">Reference proteome</keyword>
<evidence type="ECO:0000313" key="2">
    <source>
        <dbReference type="Proteomes" id="UP000798488"/>
    </source>
</evidence>
<dbReference type="Proteomes" id="UP000798488">
    <property type="component" value="Unassembled WGS sequence"/>
</dbReference>
<comment type="caution">
    <text evidence="1">The sequence shown here is derived from an EMBL/GenBank/DDBJ whole genome shotgun (WGS) entry which is preliminary data.</text>
</comment>
<gene>
    <name evidence="1" type="ORF">SPSYN_00270</name>
</gene>
<accession>A0A9D2WTA6</accession>
<dbReference type="EMBL" id="LSRS01000001">
    <property type="protein sequence ID" value="KAF1086551.1"/>
    <property type="molecule type" value="Genomic_DNA"/>
</dbReference>
<organism evidence="1 2">
    <name type="scientific">Sporotomaculum syntrophicum</name>
    <dbReference type="NCBI Taxonomy" id="182264"/>
    <lineage>
        <taxon>Bacteria</taxon>
        <taxon>Bacillati</taxon>
        <taxon>Bacillota</taxon>
        <taxon>Clostridia</taxon>
        <taxon>Eubacteriales</taxon>
        <taxon>Desulfallaceae</taxon>
        <taxon>Sporotomaculum</taxon>
    </lineage>
</organism>
<evidence type="ECO:0000313" key="1">
    <source>
        <dbReference type="EMBL" id="KAF1086551.1"/>
    </source>
</evidence>
<reference evidence="1" key="1">
    <citation type="submission" date="2016-02" db="EMBL/GenBank/DDBJ databases">
        <title>Draft Genome Sequence of Sporotomaculum syntrophicum Strain FB, a Syntrophic Benzoate Degrader.</title>
        <authorList>
            <person name="Nobu M.K."/>
            <person name="Narihiro T."/>
            <person name="Qiu Y.-L."/>
            <person name="Ohashi A."/>
            <person name="Liu W.-T."/>
            <person name="Yuji S."/>
        </authorList>
    </citation>
    <scope>NUCLEOTIDE SEQUENCE</scope>
    <source>
        <strain evidence="1">FB</strain>
    </source>
</reference>
<dbReference type="RefSeq" id="WP_161820699.1">
    <property type="nucleotide sequence ID" value="NZ_LSRS01000001.1"/>
</dbReference>
<protein>
    <recommendedName>
        <fullName evidence="3">YabG peptidase U57</fullName>
    </recommendedName>
</protein>
<sequence>MKIGDIVTRKVAGKEAQFCVIGFYTDQQTEQRVAIVAMLDPNLVVQVSVQELAPVTFKDLIALTANSCFMH</sequence>
<dbReference type="OrthoDB" id="2084025at2"/>